<keyword evidence="1" id="KW-0812">Transmembrane</keyword>
<dbReference type="AlphaFoldDB" id="A0A5B7JSM7"/>
<keyword evidence="1" id="KW-0472">Membrane</keyword>
<organism evidence="3 4">
    <name type="scientific">Portunus trituberculatus</name>
    <name type="common">Swimming crab</name>
    <name type="synonym">Neptunus trituberculatus</name>
    <dbReference type="NCBI Taxonomy" id="210409"/>
    <lineage>
        <taxon>Eukaryota</taxon>
        <taxon>Metazoa</taxon>
        <taxon>Ecdysozoa</taxon>
        <taxon>Arthropoda</taxon>
        <taxon>Crustacea</taxon>
        <taxon>Multicrustacea</taxon>
        <taxon>Malacostraca</taxon>
        <taxon>Eumalacostraca</taxon>
        <taxon>Eucarida</taxon>
        <taxon>Decapoda</taxon>
        <taxon>Pleocyemata</taxon>
        <taxon>Brachyura</taxon>
        <taxon>Eubrachyura</taxon>
        <taxon>Portunoidea</taxon>
        <taxon>Portunidae</taxon>
        <taxon>Portuninae</taxon>
        <taxon>Portunus</taxon>
    </lineage>
</organism>
<evidence type="ECO:0000259" key="2">
    <source>
        <dbReference type="Pfam" id="PF18129"/>
    </source>
</evidence>
<evidence type="ECO:0000313" key="3">
    <source>
        <dbReference type="EMBL" id="MPC99840.1"/>
    </source>
</evidence>
<feature type="domain" description="5'-3' exoribonuclease 1 SH3-like" evidence="2">
    <location>
        <begin position="2"/>
        <end position="25"/>
    </location>
</feature>
<gene>
    <name evidence="3" type="primary">XRN1_2</name>
    <name evidence="3" type="ORF">E2C01_095281</name>
</gene>
<accession>A0A5B7JSM7</accession>
<dbReference type="InterPro" id="IPR047008">
    <property type="entry name" value="XRN1_SH3_sf"/>
</dbReference>
<evidence type="ECO:0000256" key="1">
    <source>
        <dbReference type="SAM" id="Phobius"/>
    </source>
</evidence>
<reference evidence="3 4" key="1">
    <citation type="submission" date="2019-05" db="EMBL/GenBank/DDBJ databases">
        <title>Another draft genome of Portunus trituberculatus and its Hox gene families provides insights of decapod evolution.</title>
        <authorList>
            <person name="Jeong J.-H."/>
            <person name="Song I."/>
            <person name="Kim S."/>
            <person name="Choi T."/>
            <person name="Kim D."/>
            <person name="Ryu S."/>
            <person name="Kim W."/>
        </authorList>
    </citation>
    <scope>NUCLEOTIDE SEQUENCE [LARGE SCALE GENOMIC DNA]</scope>
    <source>
        <tissue evidence="3">Muscle</tissue>
    </source>
</reference>
<dbReference type="Pfam" id="PF18129">
    <property type="entry name" value="SH3_12"/>
    <property type="match status" value="1"/>
</dbReference>
<name>A0A5B7JSM7_PORTR</name>
<feature type="transmembrane region" description="Helical" evidence="1">
    <location>
        <begin position="36"/>
        <end position="59"/>
    </location>
</feature>
<proteinExistence type="predicted"/>
<sequence length="60" mass="7267">MFDRVVNVREGFSVPLGARGTIIGEAVLLMDFYLSIYYIFIYLFILFYLFYFFLSFFYML</sequence>
<dbReference type="Gene3D" id="2.30.30.750">
    <property type="match status" value="1"/>
</dbReference>
<comment type="caution">
    <text evidence="3">The sequence shown here is derived from an EMBL/GenBank/DDBJ whole genome shotgun (WGS) entry which is preliminary data.</text>
</comment>
<evidence type="ECO:0000313" key="4">
    <source>
        <dbReference type="Proteomes" id="UP000324222"/>
    </source>
</evidence>
<keyword evidence="4" id="KW-1185">Reference proteome</keyword>
<dbReference type="EMBL" id="VSRR010120177">
    <property type="protein sequence ID" value="MPC99840.1"/>
    <property type="molecule type" value="Genomic_DNA"/>
</dbReference>
<dbReference type="Proteomes" id="UP000324222">
    <property type="component" value="Unassembled WGS sequence"/>
</dbReference>
<dbReference type="InterPro" id="IPR041385">
    <property type="entry name" value="SH3_12"/>
</dbReference>
<protein>
    <submittedName>
        <fullName evidence="3">5'-3' exoribonuclease 1</fullName>
    </submittedName>
</protein>
<keyword evidence="1" id="KW-1133">Transmembrane helix</keyword>